<dbReference type="SUPFAM" id="SSF117916">
    <property type="entry name" value="Fe-S cluster assembly (FSCA) domain-like"/>
    <property type="match status" value="1"/>
</dbReference>
<dbReference type="InterPro" id="IPR034904">
    <property type="entry name" value="FSCA_dom_sf"/>
</dbReference>
<organism evidence="2 3">
    <name type="scientific">Aciditerrimonas ferrireducens</name>
    <dbReference type="NCBI Taxonomy" id="667306"/>
    <lineage>
        <taxon>Bacteria</taxon>
        <taxon>Bacillati</taxon>
        <taxon>Actinomycetota</taxon>
        <taxon>Acidimicrobiia</taxon>
        <taxon>Acidimicrobiales</taxon>
        <taxon>Acidimicrobiaceae</taxon>
        <taxon>Aciditerrimonas</taxon>
    </lineage>
</organism>
<sequence length="128" mass="13508">MTSPSASNSGREGALPGADSWIRVAPEDAIDIAWEALRGVYDPELYLDVVSLGLVYDIRAEGGALVVEMTMTTPGCPASEILPTMAEDAIAEAVDGAVLVQVRVVWEPPWSPAMIDDEAAAALGLRVR</sequence>
<keyword evidence="3" id="KW-1185">Reference proteome</keyword>
<dbReference type="InterPro" id="IPR052339">
    <property type="entry name" value="Fe-S_Maturation_MIP18"/>
</dbReference>
<evidence type="ECO:0000259" key="1">
    <source>
        <dbReference type="Pfam" id="PF01883"/>
    </source>
</evidence>
<proteinExistence type="predicted"/>
<dbReference type="Pfam" id="PF01883">
    <property type="entry name" value="FeS_assembly_P"/>
    <property type="match status" value="1"/>
</dbReference>
<dbReference type="Proteomes" id="UP001589788">
    <property type="component" value="Unassembled WGS sequence"/>
</dbReference>
<reference evidence="2 3" key="1">
    <citation type="submission" date="2024-09" db="EMBL/GenBank/DDBJ databases">
        <authorList>
            <person name="Sun Q."/>
            <person name="Mori K."/>
        </authorList>
    </citation>
    <scope>NUCLEOTIDE SEQUENCE [LARGE SCALE GENOMIC DNA]</scope>
    <source>
        <strain evidence="2 3">JCM 15389</strain>
    </source>
</reference>
<dbReference type="EMBL" id="JBHLYQ010000006">
    <property type="protein sequence ID" value="MFC0080824.1"/>
    <property type="molecule type" value="Genomic_DNA"/>
</dbReference>
<name>A0ABV6BZG5_9ACTN</name>
<dbReference type="Gene3D" id="3.30.300.130">
    <property type="entry name" value="Fe-S cluster assembly (FSCA)"/>
    <property type="match status" value="1"/>
</dbReference>
<protein>
    <submittedName>
        <fullName evidence="2">Metal-sulfur cluster assembly factor</fullName>
    </submittedName>
</protein>
<evidence type="ECO:0000313" key="3">
    <source>
        <dbReference type="Proteomes" id="UP001589788"/>
    </source>
</evidence>
<dbReference type="PANTHER" id="PTHR42831:SF1">
    <property type="entry name" value="FE-S PROTEIN MATURATION AUXILIARY FACTOR YITW"/>
    <property type="match status" value="1"/>
</dbReference>
<dbReference type="RefSeq" id="WP_377787423.1">
    <property type="nucleotide sequence ID" value="NZ_JBHLYQ010000006.1"/>
</dbReference>
<comment type="caution">
    <text evidence="2">The sequence shown here is derived from an EMBL/GenBank/DDBJ whole genome shotgun (WGS) entry which is preliminary data.</text>
</comment>
<dbReference type="PANTHER" id="PTHR42831">
    <property type="entry name" value="FE-S PROTEIN MATURATION AUXILIARY FACTOR YITW"/>
    <property type="match status" value="1"/>
</dbReference>
<accession>A0ABV6BZG5</accession>
<evidence type="ECO:0000313" key="2">
    <source>
        <dbReference type="EMBL" id="MFC0080824.1"/>
    </source>
</evidence>
<feature type="domain" description="MIP18 family-like" evidence="1">
    <location>
        <begin position="34"/>
        <end position="102"/>
    </location>
</feature>
<dbReference type="InterPro" id="IPR002744">
    <property type="entry name" value="MIP18-like"/>
</dbReference>
<gene>
    <name evidence="2" type="ORF">ACFFRE_01460</name>
</gene>